<dbReference type="InterPro" id="IPR029063">
    <property type="entry name" value="SAM-dependent_MTases_sf"/>
</dbReference>
<dbReference type="EMBL" id="CAADFU010000089">
    <property type="protein sequence ID" value="VFK47208.1"/>
    <property type="molecule type" value="Genomic_DNA"/>
</dbReference>
<organism evidence="2">
    <name type="scientific">Candidatus Kentrum sp. SD</name>
    <dbReference type="NCBI Taxonomy" id="2126332"/>
    <lineage>
        <taxon>Bacteria</taxon>
        <taxon>Pseudomonadati</taxon>
        <taxon>Pseudomonadota</taxon>
        <taxon>Gammaproteobacteria</taxon>
        <taxon>Candidatus Kentrum</taxon>
    </lineage>
</organism>
<dbReference type="EMBL" id="CAADFR010000091">
    <property type="protein sequence ID" value="VFK41409.1"/>
    <property type="molecule type" value="Genomic_DNA"/>
</dbReference>
<gene>
    <name evidence="3" type="ORF">BECKSD772E_GA0070983_108916</name>
    <name evidence="2" type="ORF">BECKSD772F_GA0070984_109116</name>
</gene>
<dbReference type="AlphaFoldDB" id="A0A450YIT2"/>
<protein>
    <submittedName>
        <fullName evidence="2">O-methyltransferase</fullName>
    </submittedName>
</protein>
<sequence length="143" mass="16270">MVAILALGKSMYQLGRERLFYDYLRVRENLAAFDRGMESMSQVEVEDVLRDFDFSGAEHLTEIAGGNGALISGALRKHENMAGQLVRPAGCRESGRAHITPEGFRREYFVYFPLGFTNGVSRRHRWLSLKRCDQSPTGRERLV</sequence>
<reference evidence="2" key="1">
    <citation type="submission" date="2019-02" db="EMBL/GenBank/DDBJ databases">
        <authorList>
            <person name="Gruber-Vodicka R. H."/>
            <person name="Seah K. B. B."/>
        </authorList>
    </citation>
    <scope>NUCLEOTIDE SEQUENCE</scope>
    <source>
        <strain evidence="3">BECK_S1320</strain>
        <strain evidence="2">BECK_S1321</strain>
    </source>
</reference>
<evidence type="ECO:0000313" key="2">
    <source>
        <dbReference type="EMBL" id="VFK41409.1"/>
    </source>
</evidence>
<accession>A0A450YIT2</accession>
<evidence type="ECO:0000259" key="1">
    <source>
        <dbReference type="Pfam" id="PF00891"/>
    </source>
</evidence>
<name>A0A450YIT2_9GAMM</name>
<dbReference type="GO" id="GO:0032259">
    <property type="term" value="P:methylation"/>
    <property type="evidence" value="ECO:0007669"/>
    <property type="project" value="UniProtKB-KW"/>
</dbReference>
<dbReference type="Gene3D" id="1.10.287.1350">
    <property type="match status" value="1"/>
</dbReference>
<dbReference type="Gene3D" id="3.40.50.150">
    <property type="entry name" value="Vaccinia Virus protein VP39"/>
    <property type="match status" value="1"/>
</dbReference>
<proteinExistence type="predicted"/>
<dbReference type="GO" id="GO:0008171">
    <property type="term" value="F:O-methyltransferase activity"/>
    <property type="evidence" value="ECO:0007669"/>
    <property type="project" value="InterPro"/>
</dbReference>
<evidence type="ECO:0000313" key="3">
    <source>
        <dbReference type="EMBL" id="VFK47208.1"/>
    </source>
</evidence>
<dbReference type="Pfam" id="PF00891">
    <property type="entry name" value="Methyltransf_2"/>
    <property type="match status" value="1"/>
</dbReference>
<dbReference type="InterPro" id="IPR001077">
    <property type="entry name" value="COMT_C"/>
</dbReference>
<feature type="domain" description="O-methyltransferase C-terminal" evidence="1">
    <location>
        <begin position="24"/>
        <end position="81"/>
    </location>
</feature>
<keyword evidence="2" id="KW-0489">Methyltransferase</keyword>
<keyword evidence="2" id="KW-0808">Transferase</keyword>